<feature type="transmembrane region" description="Helical" evidence="7">
    <location>
        <begin position="21"/>
        <end position="47"/>
    </location>
</feature>
<dbReference type="PANTHER" id="PTHR11009">
    <property type="entry name" value="DER1-LIKE PROTEIN, DERLIN"/>
    <property type="match status" value="1"/>
</dbReference>
<gene>
    <name evidence="9" type="ORF">E2562_009529</name>
</gene>
<feature type="region of interest" description="Disordered" evidence="8">
    <location>
        <begin position="258"/>
        <end position="334"/>
    </location>
</feature>
<comment type="caution">
    <text evidence="7">Lacks conserved residue(s) required for the propagation of feature annotation.</text>
</comment>
<proteinExistence type="inferred from homology"/>
<sequence>MIARYGVQLEKGAFEKRTADFLWMMIFGAISLLVLSAIPFLEIYILGVPMVSMLLYVWSREYPNSQINMYGLVQLRSFYLPWAMLALDVIFGSQILPGLLGIIVGHMYYFFAVLHPLATGKNYLKTPMWSPPFAGDGGEDAPPQDEVDWILAQSNEPVCAEFRDLKRANPSLVPSPEEEKDEYMVLLYECTRDCYEDEEKFAKFQAWVRGEYTRKGFVEVDYDYFATYSRNTAGRSNQRGGMASSPATRVVHYNNATEPTPAAASRPSPGAGSPSPSAASWISPSRAAASRTSSAPSPPTSAPAPSTSSTCGTWASTTTGSPPRRPSKNGYLPLKPAAATEDDAVVVLPHFPRHTGAAAKWWCHACLGEFKVGDTLATPAAPCTKNACAAILVRATTGGARSAAVQLR</sequence>
<protein>
    <recommendedName>
        <fullName evidence="7">Derlin</fullName>
    </recommendedName>
</protein>
<reference evidence="9 10" key="1">
    <citation type="submission" date="2019-11" db="EMBL/GenBank/DDBJ databases">
        <title>Whole genome sequence of Oryza granulata.</title>
        <authorList>
            <person name="Li W."/>
        </authorList>
    </citation>
    <scope>NUCLEOTIDE SEQUENCE [LARGE SCALE GENOMIC DNA]</scope>
    <source>
        <strain evidence="10">cv. Menghai</strain>
        <tissue evidence="9">Leaf</tissue>
    </source>
</reference>
<keyword evidence="3 7" id="KW-0812">Transmembrane</keyword>
<comment type="subcellular location">
    <subcellularLocation>
        <location evidence="1 7">Endoplasmic reticulum membrane</location>
        <topology evidence="1 7">Multi-pass membrane protein</topology>
    </subcellularLocation>
</comment>
<keyword evidence="5 7" id="KW-1133">Transmembrane helix</keyword>
<comment type="caution">
    <text evidence="9">The sequence shown here is derived from an EMBL/GenBank/DDBJ whole genome shotgun (WGS) entry which is preliminary data.</text>
</comment>
<evidence type="ECO:0000313" key="10">
    <source>
        <dbReference type="Proteomes" id="UP000479710"/>
    </source>
</evidence>
<name>A0A6G1F616_9ORYZ</name>
<evidence type="ECO:0000256" key="3">
    <source>
        <dbReference type="ARBA" id="ARBA00022692"/>
    </source>
</evidence>
<accession>A0A6G1F616</accession>
<keyword evidence="4 7" id="KW-0256">Endoplasmic reticulum</keyword>
<dbReference type="InterPro" id="IPR007599">
    <property type="entry name" value="DER1"/>
</dbReference>
<feature type="compositionally biased region" description="Polar residues" evidence="8">
    <location>
        <begin position="311"/>
        <end position="321"/>
    </location>
</feature>
<dbReference type="Pfam" id="PF04511">
    <property type="entry name" value="DER1"/>
    <property type="match status" value="1"/>
</dbReference>
<dbReference type="EMBL" id="SPHZ02000001">
    <property type="protein sequence ID" value="KAF0932262.1"/>
    <property type="molecule type" value="Genomic_DNA"/>
</dbReference>
<dbReference type="OrthoDB" id="1716531at2759"/>
<comment type="function">
    <text evidence="7">May be involved in the degradation of misfolded endoplasmic reticulum (ER) luminal proteins.</text>
</comment>
<dbReference type="Proteomes" id="UP000479710">
    <property type="component" value="Unassembled WGS sequence"/>
</dbReference>
<evidence type="ECO:0000256" key="8">
    <source>
        <dbReference type="SAM" id="MobiDB-lite"/>
    </source>
</evidence>
<dbReference type="GO" id="GO:0005789">
    <property type="term" value="C:endoplasmic reticulum membrane"/>
    <property type="evidence" value="ECO:0007669"/>
    <property type="project" value="UniProtKB-SubCell"/>
</dbReference>
<evidence type="ECO:0000313" key="9">
    <source>
        <dbReference type="EMBL" id="KAF0932262.1"/>
    </source>
</evidence>
<evidence type="ECO:0000256" key="2">
    <source>
        <dbReference type="ARBA" id="ARBA00008917"/>
    </source>
</evidence>
<evidence type="ECO:0000256" key="5">
    <source>
        <dbReference type="ARBA" id="ARBA00022989"/>
    </source>
</evidence>
<organism evidence="9 10">
    <name type="scientific">Oryza meyeriana var. granulata</name>
    <dbReference type="NCBI Taxonomy" id="110450"/>
    <lineage>
        <taxon>Eukaryota</taxon>
        <taxon>Viridiplantae</taxon>
        <taxon>Streptophyta</taxon>
        <taxon>Embryophyta</taxon>
        <taxon>Tracheophyta</taxon>
        <taxon>Spermatophyta</taxon>
        <taxon>Magnoliopsida</taxon>
        <taxon>Liliopsida</taxon>
        <taxon>Poales</taxon>
        <taxon>Poaceae</taxon>
        <taxon>BOP clade</taxon>
        <taxon>Oryzoideae</taxon>
        <taxon>Oryzeae</taxon>
        <taxon>Oryzinae</taxon>
        <taxon>Oryza</taxon>
        <taxon>Oryza meyeriana</taxon>
    </lineage>
</organism>
<dbReference type="GO" id="GO:0006950">
    <property type="term" value="P:response to stress"/>
    <property type="evidence" value="ECO:0007669"/>
    <property type="project" value="UniProtKB-ARBA"/>
</dbReference>
<keyword evidence="10" id="KW-1185">Reference proteome</keyword>
<evidence type="ECO:0000256" key="7">
    <source>
        <dbReference type="RuleBase" id="RU363059"/>
    </source>
</evidence>
<evidence type="ECO:0000256" key="4">
    <source>
        <dbReference type="ARBA" id="ARBA00022824"/>
    </source>
</evidence>
<comment type="similarity">
    <text evidence="2 7">Belongs to the derlin family.</text>
</comment>
<evidence type="ECO:0000256" key="6">
    <source>
        <dbReference type="ARBA" id="ARBA00023136"/>
    </source>
</evidence>
<feature type="transmembrane region" description="Helical" evidence="7">
    <location>
        <begin position="99"/>
        <end position="118"/>
    </location>
</feature>
<evidence type="ECO:0000256" key="1">
    <source>
        <dbReference type="ARBA" id="ARBA00004477"/>
    </source>
</evidence>
<dbReference type="AlphaFoldDB" id="A0A6G1F616"/>
<keyword evidence="6 7" id="KW-0472">Membrane</keyword>
<feature type="compositionally biased region" description="Low complexity" evidence="8">
    <location>
        <begin position="261"/>
        <end position="295"/>
    </location>
</feature>